<dbReference type="RefSeq" id="WP_053433648.1">
    <property type="nucleotide sequence ID" value="NZ_LGUF01000007.1"/>
</dbReference>
<accession>A0A0M0G940</accession>
<organism evidence="1 2">
    <name type="scientific">Sporosarcina globispora</name>
    <name type="common">Bacillus globisporus</name>
    <dbReference type="NCBI Taxonomy" id="1459"/>
    <lineage>
        <taxon>Bacteria</taxon>
        <taxon>Bacillati</taxon>
        <taxon>Bacillota</taxon>
        <taxon>Bacilli</taxon>
        <taxon>Bacillales</taxon>
        <taxon>Caryophanaceae</taxon>
        <taxon>Sporosarcina</taxon>
    </lineage>
</organism>
<dbReference type="AlphaFoldDB" id="A0A0M0G940"/>
<evidence type="ECO:0000313" key="2">
    <source>
        <dbReference type="Proteomes" id="UP000037109"/>
    </source>
</evidence>
<name>A0A0M0G940_SPOGL</name>
<dbReference type="EMBL" id="LGUF01000007">
    <property type="protein sequence ID" value="KON86288.1"/>
    <property type="molecule type" value="Genomic_DNA"/>
</dbReference>
<comment type="caution">
    <text evidence="1">The sequence shown here is derived from an EMBL/GenBank/DDBJ whole genome shotgun (WGS) entry which is preliminary data.</text>
</comment>
<evidence type="ECO:0000313" key="1">
    <source>
        <dbReference type="EMBL" id="KON86288.1"/>
    </source>
</evidence>
<sequence length="187" mass="21243">MNVPQIRLESNFIKLGLKIEKPVQEIEQPPAIQSIQQPKAILEIETIPGKLTIDQTKAREDVDLKSVGRRIEEFSQYGYQDWLKGLERRAAQGTELMKIENGGNPIAYQAKENSEGPPKQFNIGWVPSYNSVKIQCEPAKVNIEVRPQKPKIEVEIRKPVHTYTPGKVSTEILKKNSLNIDFINLTI</sequence>
<dbReference type="STRING" id="1459.AF332_05265"/>
<dbReference type="Pfam" id="PF20074">
    <property type="entry name" value="DUF6470"/>
    <property type="match status" value="1"/>
</dbReference>
<reference evidence="2" key="1">
    <citation type="submission" date="2015-07" db="EMBL/GenBank/DDBJ databases">
        <title>Fjat-10036 dsm4.</title>
        <authorList>
            <person name="Liu B."/>
            <person name="Wang J."/>
            <person name="Zhu Y."/>
            <person name="Liu G."/>
            <person name="Chen Q."/>
            <person name="Chen Z."/>
            <person name="Lan J."/>
            <person name="Che J."/>
            <person name="Ge C."/>
            <person name="Shi H."/>
            <person name="Pan Z."/>
            <person name="Liu X."/>
        </authorList>
    </citation>
    <scope>NUCLEOTIDE SEQUENCE [LARGE SCALE GENOMIC DNA]</scope>
    <source>
        <strain evidence="2">DSM 4</strain>
    </source>
</reference>
<protein>
    <submittedName>
        <fullName evidence="1">Uncharacterized protein</fullName>
    </submittedName>
</protein>
<gene>
    <name evidence="1" type="ORF">AF332_05265</name>
</gene>
<keyword evidence="2" id="KW-1185">Reference proteome</keyword>
<dbReference type="OrthoDB" id="2112831at2"/>
<dbReference type="Proteomes" id="UP000037109">
    <property type="component" value="Unassembled WGS sequence"/>
</dbReference>
<dbReference type="InterPro" id="IPR045527">
    <property type="entry name" value="DUF6470"/>
</dbReference>
<dbReference type="PATRIC" id="fig|1459.3.peg.1099"/>
<proteinExistence type="predicted"/>